<dbReference type="EMBL" id="QICD01000001">
    <property type="protein sequence ID" value="RNL49104.1"/>
    <property type="molecule type" value="Genomic_DNA"/>
</dbReference>
<keyword evidence="2" id="KW-1185">Reference proteome</keyword>
<organism evidence="1 2">
    <name type="scientific">Paraeggerthella hongkongensis</name>
    <dbReference type="NCBI Taxonomy" id="230658"/>
    <lineage>
        <taxon>Bacteria</taxon>
        <taxon>Bacillati</taxon>
        <taxon>Actinomycetota</taxon>
        <taxon>Coriobacteriia</taxon>
        <taxon>Eggerthellales</taxon>
        <taxon>Eggerthellaceae</taxon>
        <taxon>Paraeggerthella</taxon>
    </lineage>
</organism>
<gene>
    <name evidence="1" type="ORF">DMP08_01255</name>
</gene>
<dbReference type="InterPro" id="IPR025427">
    <property type="entry name" value="DUF4160"/>
</dbReference>
<sequence>MPEISFFYGIKIMIYHESNAPHHKPHFHASYGEYEAVYSIEGGLLAGGLPPRQAKLVVAWAALHMQELDDNWYLASSNSTCFRIDPLV</sequence>
<evidence type="ECO:0000313" key="2">
    <source>
        <dbReference type="Proteomes" id="UP000278632"/>
    </source>
</evidence>
<dbReference type="RefSeq" id="WP_123191180.1">
    <property type="nucleotide sequence ID" value="NZ_QICD01000001.1"/>
</dbReference>
<dbReference type="OrthoDB" id="122670at2"/>
<accession>A0A3N0BKX9</accession>
<dbReference type="Pfam" id="PF13711">
    <property type="entry name" value="DUF4160"/>
    <property type="match status" value="1"/>
</dbReference>
<name>A0A3N0BKX9_9ACTN</name>
<proteinExistence type="predicted"/>
<dbReference type="AlphaFoldDB" id="A0A3N0BKX9"/>
<comment type="caution">
    <text evidence="1">The sequence shown here is derived from an EMBL/GenBank/DDBJ whole genome shotgun (WGS) entry which is preliminary data.</text>
</comment>
<reference evidence="2" key="1">
    <citation type="submission" date="2018-05" db="EMBL/GenBank/DDBJ databases">
        <title>Genome Sequencing of selected type strains of the family Eggerthellaceae.</title>
        <authorList>
            <person name="Danylec N."/>
            <person name="Stoll D.A."/>
            <person name="Doetsch A."/>
            <person name="Huch M."/>
        </authorList>
    </citation>
    <scope>NUCLEOTIDE SEQUENCE [LARGE SCALE GENOMIC DNA]</scope>
    <source>
        <strain evidence="2">DSM 16106</strain>
    </source>
</reference>
<evidence type="ECO:0008006" key="3">
    <source>
        <dbReference type="Google" id="ProtNLM"/>
    </source>
</evidence>
<protein>
    <recommendedName>
        <fullName evidence="3">DUF4160 domain-containing protein</fullName>
    </recommendedName>
</protein>
<dbReference type="Proteomes" id="UP000278632">
    <property type="component" value="Unassembled WGS sequence"/>
</dbReference>
<evidence type="ECO:0000313" key="1">
    <source>
        <dbReference type="EMBL" id="RNL49104.1"/>
    </source>
</evidence>